<organism evidence="1 2">
    <name type="scientific">Parageobacillus toebii</name>
    <dbReference type="NCBI Taxonomy" id="153151"/>
    <lineage>
        <taxon>Bacteria</taxon>
        <taxon>Bacillati</taxon>
        <taxon>Bacillota</taxon>
        <taxon>Bacilli</taxon>
        <taxon>Bacillales</taxon>
        <taxon>Anoxybacillaceae</taxon>
        <taxon>Parageobacillus</taxon>
    </lineage>
</organism>
<comment type="caution">
    <text evidence="1">The sequence shown here is derived from an EMBL/GenBank/DDBJ whole genome shotgun (WGS) entry which is preliminary data.</text>
</comment>
<accession>A0A150N7S3</accession>
<name>A0A150N7S3_9BACL</name>
<reference evidence="1 2" key="1">
    <citation type="submission" date="2016-01" db="EMBL/GenBank/DDBJ databases">
        <title>Draft Genome Sequences of Seven Thermophilic Sporeformers Isolated from Foods.</title>
        <authorList>
            <person name="Berendsen E.M."/>
            <person name="Wells-Bennik M.H."/>
            <person name="Krawcyk A.O."/>
            <person name="De Jong A."/>
            <person name="Holsappel S."/>
            <person name="Eijlander R.T."/>
            <person name="Kuipers O.P."/>
        </authorList>
    </citation>
    <scope>NUCLEOTIDE SEQUENCE [LARGE SCALE GENOMIC DNA]</scope>
    <source>
        <strain evidence="1 2">B4110</strain>
    </source>
</reference>
<gene>
    <name evidence="1" type="ORF">B4110_0788</name>
</gene>
<dbReference type="Proteomes" id="UP000075324">
    <property type="component" value="Unassembled WGS sequence"/>
</dbReference>
<evidence type="ECO:0000313" key="1">
    <source>
        <dbReference type="EMBL" id="KYD32787.1"/>
    </source>
</evidence>
<sequence>MEHGGEETAVAQVISFRRCTHFYFGITVSLLHQLYGGGEIDDADIARRKFVDCK</sequence>
<protein>
    <submittedName>
        <fullName evidence="1">Uncharacterized protein</fullName>
    </submittedName>
</protein>
<evidence type="ECO:0000313" key="2">
    <source>
        <dbReference type="Proteomes" id="UP000075324"/>
    </source>
</evidence>
<proteinExistence type="predicted"/>
<dbReference type="EMBL" id="LQYW01000006">
    <property type="protein sequence ID" value="KYD32787.1"/>
    <property type="molecule type" value="Genomic_DNA"/>
</dbReference>
<dbReference type="AlphaFoldDB" id="A0A150N7S3"/>